<keyword evidence="5 9" id="KW-0378">Hydrolase</keyword>
<keyword evidence="9" id="KW-0720">Serine protease</keyword>
<keyword evidence="3 9" id="KW-0645">Protease</keyword>
<dbReference type="Gene3D" id="2.10.25.10">
    <property type="entry name" value="Laminin"/>
    <property type="match status" value="1"/>
</dbReference>
<dbReference type="GO" id="GO:0006508">
    <property type="term" value="P:proteolysis"/>
    <property type="evidence" value="ECO:0007669"/>
    <property type="project" value="UniProtKB-KW"/>
</dbReference>
<evidence type="ECO:0000256" key="1">
    <source>
        <dbReference type="ARBA" id="ARBA00004613"/>
    </source>
</evidence>
<evidence type="ECO:0000256" key="3">
    <source>
        <dbReference type="ARBA" id="ARBA00022670"/>
    </source>
</evidence>
<dbReference type="InterPro" id="IPR000294">
    <property type="entry name" value="GLA_domain"/>
</dbReference>
<feature type="compositionally biased region" description="Pro residues" evidence="10">
    <location>
        <begin position="432"/>
        <end position="442"/>
    </location>
</feature>
<dbReference type="PROSITE" id="PS00011">
    <property type="entry name" value="GLA_1"/>
    <property type="match status" value="1"/>
</dbReference>
<dbReference type="PROSITE" id="PS50240">
    <property type="entry name" value="TRYPSIN_DOM"/>
    <property type="match status" value="1"/>
</dbReference>
<dbReference type="SUPFAM" id="SSF50494">
    <property type="entry name" value="Trypsin-like serine proteases"/>
    <property type="match status" value="1"/>
</dbReference>
<dbReference type="PROSITE" id="PS00135">
    <property type="entry name" value="TRYPSIN_SER"/>
    <property type="match status" value="1"/>
</dbReference>
<dbReference type="InterPro" id="IPR018114">
    <property type="entry name" value="TRYPSIN_HIS"/>
</dbReference>
<evidence type="ECO:0000313" key="14">
    <source>
        <dbReference type="Proteomes" id="UP001318040"/>
    </source>
</evidence>
<keyword evidence="6" id="KW-0106">Calcium</keyword>
<keyword evidence="2" id="KW-0964">Secreted</keyword>
<dbReference type="FunFam" id="2.40.10.10:FF:000013">
    <property type="entry name" value="Coagulation factor X"/>
    <property type="match status" value="1"/>
</dbReference>
<dbReference type="RefSeq" id="XP_032827812.1">
    <property type="nucleotide sequence ID" value="XM_032971921.1"/>
</dbReference>
<dbReference type="FunFam" id="2.40.10.10:FF:000054">
    <property type="entry name" value="Complement C1r subcomponent"/>
    <property type="match status" value="1"/>
</dbReference>
<evidence type="ECO:0000256" key="6">
    <source>
        <dbReference type="ARBA" id="ARBA00022837"/>
    </source>
</evidence>
<dbReference type="Pfam" id="PF00594">
    <property type="entry name" value="Gla"/>
    <property type="match status" value="1"/>
</dbReference>
<gene>
    <name evidence="15" type="primary">LOC116952517</name>
</gene>
<feature type="chain" id="PRO_5042535612" evidence="11">
    <location>
        <begin position="26"/>
        <end position="594"/>
    </location>
</feature>
<evidence type="ECO:0000256" key="5">
    <source>
        <dbReference type="ARBA" id="ARBA00022801"/>
    </source>
</evidence>
<evidence type="ECO:0000256" key="8">
    <source>
        <dbReference type="ARBA" id="ARBA00023180"/>
    </source>
</evidence>
<evidence type="ECO:0000256" key="9">
    <source>
        <dbReference type="RuleBase" id="RU363034"/>
    </source>
</evidence>
<dbReference type="Pfam" id="PF00089">
    <property type="entry name" value="Trypsin"/>
    <property type="match status" value="2"/>
</dbReference>
<evidence type="ECO:0000259" key="12">
    <source>
        <dbReference type="PROSITE" id="PS50240"/>
    </source>
</evidence>
<dbReference type="FunFam" id="4.10.740.10:FF:000001">
    <property type="entry name" value="vitamin K-dependent protein S"/>
    <property type="match status" value="1"/>
</dbReference>
<feature type="region of interest" description="Disordered" evidence="10">
    <location>
        <begin position="340"/>
        <end position="462"/>
    </location>
</feature>
<comment type="subcellular location">
    <subcellularLocation>
        <location evidence="1">Secreted</location>
    </subcellularLocation>
</comment>
<protein>
    <submittedName>
        <fullName evidence="15">Vitamin K-dependent protein C-like isoform X2</fullName>
    </submittedName>
</protein>
<organism evidence="14 15">
    <name type="scientific">Petromyzon marinus</name>
    <name type="common">Sea lamprey</name>
    <dbReference type="NCBI Taxonomy" id="7757"/>
    <lineage>
        <taxon>Eukaryota</taxon>
        <taxon>Metazoa</taxon>
        <taxon>Chordata</taxon>
        <taxon>Craniata</taxon>
        <taxon>Vertebrata</taxon>
        <taxon>Cyclostomata</taxon>
        <taxon>Hyperoartia</taxon>
        <taxon>Petromyzontiformes</taxon>
        <taxon>Petromyzontidae</taxon>
        <taxon>Petromyzon</taxon>
    </lineage>
</organism>
<dbReference type="InterPro" id="IPR035972">
    <property type="entry name" value="GLA-like_dom_SF"/>
</dbReference>
<feature type="domain" description="Peptidase S1" evidence="12">
    <location>
        <begin position="204"/>
        <end position="581"/>
    </location>
</feature>
<dbReference type="GO" id="GO:0005509">
    <property type="term" value="F:calcium ion binding"/>
    <property type="evidence" value="ECO:0007669"/>
    <property type="project" value="InterPro"/>
</dbReference>
<dbReference type="InterPro" id="IPR001314">
    <property type="entry name" value="Peptidase_S1A"/>
</dbReference>
<dbReference type="SUPFAM" id="SSF57196">
    <property type="entry name" value="EGF/Laminin"/>
    <property type="match status" value="1"/>
</dbReference>
<dbReference type="Proteomes" id="UP001318040">
    <property type="component" value="Chromosome 47"/>
</dbReference>
<feature type="compositionally biased region" description="Polar residues" evidence="10">
    <location>
        <begin position="178"/>
        <end position="190"/>
    </location>
</feature>
<keyword evidence="7" id="KW-1015">Disulfide bond</keyword>
<dbReference type="SUPFAM" id="SSF57630">
    <property type="entry name" value="GLA-domain"/>
    <property type="match status" value="1"/>
</dbReference>
<keyword evidence="4 11" id="KW-0732">Signal</keyword>
<evidence type="ECO:0000256" key="7">
    <source>
        <dbReference type="ARBA" id="ARBA00023157"/>
    </source>
</evidence>
<name>A0AAJ7XB84_PETMA</name>
<dbReference type="PANTHER" id="PTHR24278:SF40">
    <property type="entry name" value="COAGULATION FACTOR VII-LIKE"/>
    <property type="match status" value="1"/>
</dbReference>
<dbReference type="PROSITE" id="PS50998">
    <property type="entry name" value="GLA_2"/>
    <property type="match status" value="1"/>
</dbReference>
<dbReference type="GO" id="GO:0005615">
    <property type="term" value="C:extracellular space"/>
    <property type="evidence" value="ECO:0007669"/>
    <property type="project" value="TreeGrafter"/>
</dbReference>
<feature type="domain" description="Gla" evidence="13">
    <location>
        <begin position="68"/>
        <end position="114"/>
    </location>
</feature>
<dbReference type="Gene3D" id="2.40.10.10">
    <property type="entry name" value="Trypsin-like serine proteases"/>
    <property type="match status" value="3"/>
</dbReference>
<dbReference type="Pfam" id="PF14670">
    <property type="entry name" value="FXa_inhibition"/>
    <property type="match status" value="1"/>
</dbReference>
<dbReference type="Gene3D" id="4.10.740.10">
    <property type="entry name" value="Coagulation Factor IX"/>
    <property type="match status" value="1"/>
</dbReference>
<reference evidence="15" key="1">
    <citation type="submission" date="2025-08" db="UniProtKB">
        <authorList>
            <consortium name="RefSeq"/>
        </authorList>
    </citation>
    <scope>IDENTIFICATION</scope>
    <source>
        <tissue evidence="15">Sperm</tissue>
    </source>
</reference>
<dbReference type="InterPro" id="IPR017857">
    <property type="entry name" value="Coagulation_fac-like_Gla_dom"/>
</dbReference>
<dbReference type="PRINTS" id="PR00001">
    <property type="entry name" value="GLABLOOD"/>
</dbReference>
<dbReference type="AlphaFoldDB" id="A0AAJ7XB84"/>
<dbReference type="GO" id="GO:0004252">
    <property type="term" value="F:serine-type endopeptidase activity"/>
    <property type="evidence" value="ECO:0007669"/>
    <property type="project" value="InterPro"/>
</dbReference>
<dbReference type="InterPro" id="IPR043504">
    <property type="entry name" value="Peptidase_S1_PA_chymotrypsin"/>
</dbReference>
<dbReference type="CDD" id="cd00190">
    <property type="entry name" value="Tryp_SPc"/>
    <property type="match status" value="1"/>
</dbReference>
<evidence type="ECO:0000259" key="13">
    <source>
        <dbReference type="PROSITE" id="PS50998"/>
    </source>
</evidence>
<dbReference type="PANTHER" id="PTHR24278">
    <property type="entry name" value="COAGULATION FACTOR"/>
    <property type="match status" value="1"/>
</dbReference>
<sequence length="594" mass="63580">MRPLHACLVCVITALLPHTCCPGAAEVVLNRREATSFLSAKTSARPSAWHQQGQQQQQQPHRYRRAKPVREILEEIRPGSLERECVEETCTMEEVHEITGDTRKTIEFWNKYGKRTCAEDNGGCDHFCLPADDKGSRKCECAAGYTLAPDGMACNQSVDIPCGKILVRSPSPIISPSEETLTTGQANHTAVTEPERGPFLTPRITGGQICTKGHCPWQVLLIKGTNKAYCGGTLIHQQWVLTAAHCVSVQEKYPTFVRLGDHYRNKPEPEERNVAVAEIIAHPHFNLRTFYNDIALLRLRNAVGLSPYIVPACLPDPRAAERSLLLPGVRAVVSGWGRTLEQPGFSGSGRQSVGNEEQEVSVEPALPEVSGHSCVESQGGHQVNPEEVVPCDPPTRGNDENNGTSAGPSNEDLARSNGRSANPNIGGQRPPVKAPPIKPWSPKPASQKPNKPSSGGGGGGSSVIAASVLGQSDMSPVLRFARVSLVSHEACINTSRFAVTRDMLCAGPGTPSGANGGAPQADACDGDSGGPLVAPLVARGRDRTWFVIGLVSWGEGCALPGKYGIYTRVSRYVLWIESSIRAAEAGRVGGSRGA</sequence>
<dbReference type="PROSITE" id="PS00134">
    <property type="entry name" value="TRYPSIN_HIS"/>
    <property type="match status" value="1"/>
</dbReference>
<accession>A0AAJ7XB84</accession>
<dbReference type="InterPro" id="IPR050442">
    <property type="entry name" value="Peptidase_S1_coag_factors"/>
</dbReference>
<feature type="region of interest" description="Disordered" evidence="10">
    <location>
        <begin position="41"/>
        <end position="65"/>
    </location>
</feature>
<evidence type="ECO:0000256" key="2">
    <source>
        <dbReference type="ARBA" id="ARBA00022525"/>
    </source>
</evidence>
<keyword evidence="8" id="KW-0325">Glycoprotein</keyword>
<dbReference type="InterPro" id="IPR009003">
    <property type="entry name" value="Peptidase_S1_PA"/>
</dbReference>
<dbReference type="SMART" id="SM00020">
    <property type="entry name" value="Tryp_SPc"/>
    <property type="match status" value="1"/>
</dbReference>
<dbReference type="PRINTS" id="PR00722">
    <property type="entry name" value="CHYMOTRYPSIN"/>
</dbReference>
<evidence type="ECO:0000256" key="11">
    <source>
        <dbReference type="SAM" id="SignalP"/>
    </source>
</evidence>
<dbReference type="InterPro" id="IPR001254">
    <property type="entry name" value="Trypsin_dom"/>
</dbReference>
<keyword evidence="14" id="KW-1185">Reference proteome</keyword>
<proteinExistence type="predicted"/>
<feature type="signal peptide" evidence="11">
    <location>
        <begin position="1"/>
        <end position="25"/>
    </location>
</feature>
<feature type="region of interest" description="Disordered" evidence="10">
    <location>
        <begin position="178"/>
        <end position="198"/>
    </location>
</feature>
<evidence type="ECO:0000256" key="4">
    <source>
        <dbReference type="ARBA" id="ARBA00022729"/>
    </source>
</evidence>
<evidence type="ECO:0000313" key="15">
    <source>
        <dbReference type="RefSeq" id="XP_032827812.1"/>
    </source>
</evidence>
<dbReference type="InterPro" id="IPR033116">
    <property type="entry name" value="TRYPSIN_SER"/>
</dbReference>
<evidence type="ECO:0000256" key="10">
    <source>
        <dbReference type="SAM" id="MobiDB-lite"/>
    </source>
</evidence>
<dbReference type="SMART" id="SM00069">
    <property type="entry name" value="GLA"/>
    <property type="match status" value="1"/>
</dbReference>